<organism evidence="10 15">
    <name type="scientific">Perkinsus olseni</name>
    <name type="common">Perkinsus atlanticus</name>
    <dbReference type="NCBI Taxonomy" id="32597"/>
    <lineage>
        <taxon>Eukaryota</taxon>
        <taxon>Sar</taxon>
        <taxon>Alveolata</taxon>
        <taxon>Perkinsozoa</taxon>
        <taxon>Perkinsea</taxon>
        <taxon>Perkinsida</taxon>
        <taxon>Perkinsidae</taxon>
        <taxon>Perkinsus</taxon>
    </lineage>
</organism>
<comment type="function">
    <text evidence="7">Thiol-specific peroxidase that catalyzes the reduction of hydrogen peroxide and organic hydroperoxides to water and alcohols, respectively.</text>
</comment>
<proteinExistence type="inferred from homology"/>
<dbReference type="GO" id="GO:0042744">
    <property type="term" value="P:hydrogen peroxide catabolic process"/>
    <property type="evidence" value="ECO:0007669"/>
    <property type="project" value="TreeGrafter"/>
</dbReference>
<dbReference type="FunFam" id="3.40.30.10:FF:000002">
    <property type="entry name" value="Alkyl hydroperoxide reductase C"/>
    <property type="match status" value="1"/>
</dbReference>
<dbReference type="EMBL" id="JABANN010000258">
    <property type="protein sequence ID" value="KAF4664497.1"/>
    <property type="molecule type" value="Genomic_DNA"/>
</dbReference>
<dbReference type="PIRSF" id="PIRSF000239">
    <property type="entry name" value="AHPC"/>
    <property type="match status" value="1"/>
</dbReference>
<evidence type="ECO:0000256" key="7">
    <source>
        <dbReference type="PIRNR" id="PIRNR000239"/>
    </source>
</evidence>
<name>A0A7J6LYX8_PEROL</name>
<dbReference type="GO" id="GO:0045454">
    <property type="term" value="P:cell redox homeostasis"/>
    <property type="evidence" value="ECO:0007669"/>
    <property type="project" value="TreeGrafter"/>
</dbReference>
<evidence type="ECO:0000256" key="5">
    <source>
        <dbReference type="ARBA" id="ARBA00023157"/>
    </source>
</evidence>
<sequence>MFVQQSAPDFDLVACMPDDSFKHVKLSDFKGKYVVLFFWPGDFTFVCASEVIGFHDKMAEFEKRGAVVLGCSTDSADVHKAWKHTEKKNGGIGTQLCYPMLSDHTQKVSREYDVLLENDGVALRGVFIIGKDGTVRSEMRNDLPLGRNVDEVLRLLDSVIETDEHGVVCPMNWHKGKDTMVPTTEGVADYLLKHTN</sequence>
<keyword evidence="4 7" id="KW-0560">Oxidoreductase</keyword>
<comment type="subcellular location">
    <subcellularLocation>
        <location evidence="1">Cytoplasm</location>
    </subcellularLocation>
</comment>
<reference evidence="14 15" key="1">
    <citation type="submission" date="2020-04" db="EMBL/GenBank/DDBJ databases">
        <title>Perkinsus olseni comparative genomics.</title>
        <authorList>
            <person name="Bogema D.R."/>
        </authorList>
    </citation>
    <scope>NUCLEOTIDE SEQUENCE [LARGE SCALE GENOMIC DNA]</scope>
    <source>
        <strain evidence="12">00978-12</strain>
        <strain evidence="10">ATCC PRA-31</strain>
    </source>
</reference>
<evidence type="ECO:0000313" key="11">
    <source>
        <dbReference type="EMBL" id="KAF4664498.1"/>
    </source>
</evidence>
<dbReference type="CDD" id="cd03015">
    <property type="entry name" value="PRX_Typ2cys"/>
    <property type="match status" value="1"/>
</dbReference>
<protein>
    <recommendedName>
        <fullName evidence="9">Thioredoxin domain-containing protein</fullName>
    </recommendedName>
</protein>
<dbReference type="OrthoDB" id="185659at2759"/>
<dbReference type="PANTHER" id="PTHR10681">
    <property type="entry name" value="THIOREDOXIN PEROXIDASE"/>
    <property type="match status" value="1"/>
</dbReference>
<dbReference type="SUPFAM" id="SSF52833">
    <property type="entry name" value="Thioredoxin-like"/>
    <property type="match status" value="1"/>
</dbReference>
<dbReference type="EMBL" id="JABANP010000080">
    <property type="protein sequence ID" value="KAF4691354.1"/>
    <property type="molecule type" value="Genomic_DNA"/>
</dbReference>
<feature type="domain" description="Thioredoxin" evidence="9">
    <location>
        <begin position="1"/>
        <end position="161"/>
    </location>
</feature>
<dbReference type="PROSITE" id="PS51352">
    <property type="entry name" value="THIOREDOXIN_2"/>
    <property type="match status" value="1"/>
</dbReference>
<evidence type="ECO:0000256" key="2">
    <source>
        <dbReference type="ARBA" id="ARBA00009796"/>
    </source>
</evidence>
<evidence type="ECO:0000256" key="8">
    <source>
        <dbReference type="PIRSR" id="PIRSR000239-1"/>
    </source>
</evidence>
<keyword evidence="7" id="KW-0049">Antioxidant</keyword>
<dbReference type="Pfam" id="PF10417">
    <property type="entry name" value="1-cysPrx_C"/>
    <property type="match status" value="1"/>
</dbReference>
<evidence type="ECO:0000313" key="15">
    <source>
        <dbReference type="Proteomes" id="UP000572268"/>
    </source>
</evidence>
<evidence type="ECO:0000313" key="12">
    <source>
        <dbReference type="EMBL" id="KAF4691353.1"/>
    </source>
</evidence>
<keyword evidence="7" id="KW-0575">Peroxidase</keyword>
<evidence type="ECO:0000256" key="3">
    <source>
        <dbReference type="ARBA" id="ARBA00022490"/>
    </source>
</evidence>
<dbReference type="InterPro" id="IPR019479">
    <property type="entry name" value="Peroxiredoxin_C"/>
</dbReference>
<dbReference type="EMBL" id="JABANN010000258">
    <property type="protein sequence ID" value="KAF4664498.1"/>
    <property type="molecule type" value="Genomic_DNA"/>
</dbReference>
<dbReference type="Proteomes" id="UP000541610">
    <property type="component" value="Unassembled WGS sequence"/>
</dbReference>
<dbReference type="Gene3D" id="3.40.30.10">
    <property type="entry name" value="Glutaredoxin"/>
    <property type="match status" value="1"/>
</dbReference>
<evidence type="ECO:0000313" key="10">
    <source>
        <dbReference type="EMBL" id="KAF4664497.1"/>
    </source>
</evidence>
<dbReference type="EMBL" id="JABANP010000080">
    <property type="protein sequence ID" value="KAF4691353.1"/>
    <property type="molecule type" value="Genomic_DNA"/>
</dbReference>
<comment type="caution">
    <text evidence="10">The sequence shown here is derived from an EMBL/GenBank/DDBJ whole genome shotgun (WGS) entry which is preliminary data.</text>
</comment>
<comment type="similarity">
    <text evidence="2">Belongs to the peroxiredoxin family. AhpC/Prx1 subfamily.</text>
</comment>
<dbReference type="Proteomes" id="UP000572268">
    <property type="component" value="Unassembled WGS sequence"/>
</dbReference>
<dbReference type="Pfam" id="PF00578">
    <property type="entry name" value="AhpC-TSA"/>
    <property type="match status" value="1"/>
</dbReference>
<dbReference type="InterPro" id="IPR013766">
    <property type="entry name" value="Thioredoxin_domain"/>
</dbReference>
<dbReference type="InterPro" id="IPR000866">
    <property type="entry name" value="AhpC/TSA"/>
</dbReference>
<evidence type="ECO:0000256" key="4">
    <source>
        <dbReference type="ARBA" id="ARBA00023002"/>
    </source>
</evidence>
<gene>
    <name evidence="10" type="ORF">FOL46_004181</name>
    <name evidence="11" type="ORF">FOL46_004182</name>
    <name evidence="12" type="ORF">FOZ60_015759</name>
    <name evidence="13" type="ORF">FOZ60_015760</name>
</gene>
<dbReference type="AlphaFoldDB" id="A0A7J6LYX8"/>
<evidence type="ECO:0000313" key="14">
    <source>
        <dbReference type="Proteomes" id="UP000541610"/>
    </source>
</evidence>
<accession>A0A7J6LYX8</accession>
<keyword evidence="5" id="KW-1015">Disulfide bond</keyword>
<dbReference type="GO" id="GO:0006979">
    <property type="term" value="P:response to oxidative stress"/>
    <property type="evidence" value="ECO:0007669"/>
    <property type="project" value="TreeGrafter"/>
</dbReference>
<evidence type="ECO:0000256" key="1">
    <source>
        <dbReference type="ARBA" id="ARBA00004496"/>
    </source>
</evidence>
<dbReference type="GO" id="GO:0005829">
    <property type="term" value="C:cytosol"/>
    <property type="evidence" value="ECO:0007669"/>
    <property type="project" value="TreeGrafter"/>
</dbReference>
<dbReference type="PANTHER" id="PTHR10681:SF128">
    <property type="entry name" value="THIOREDOXIN-DEPENDENT PEROXIDE REDUCTASE, MITOCHONDRIAL"/>
    <property type="match status" value="1"/>
</dbReference>
<evidence type="ECO:0000259" key="9">
    <source>
        <dbReference type="PROSITE" id="PS51352"/>
    </source>
</evidence>
<dbReference type="GO" id="GO:0033554">
    <property type="term" value="P:cellular response to stress"/>
    <property type="evidence" value="ECO:0007669"/>
    <property type="project" value="TreeGrafter"/>
</dbReference>
<feature type="active site" description="Cysteine sulfenic acid (-SOH) intermediate; for peroxidase activity" evidence="8">
    <location>
        <position position="47"/>
    </location>
</feature>
<evidence type="ECO:0000313" key="13">
    <source>
        <dbReference type="EMBL" id="KAF4691354.1"/>
    </source>
</evidence>
<dbReference type="InterPro" id="IPR024706">
    <property type="entry name" value="Peroxiredoxin_AhpC-typ"/>
</dbReference>
<dbReference type="InterPro" id="IPR050217">
    <property type="entry name" value="Peroxiredoxin"/>
</dbReference>
<dbReference type="GO" id="GO:0008379">
    <property type="term" value="F:thioredoxin peroxidase activity"/>
    <property type="evidence" value="ECO:0007669"/>
    <property type="project" value="TreeGrafter"/>
</dbReference>
<evidence type="ECO:0000256" key="6">
    <source>
        <dbReference type="ARBA" id="ARBA00023284"/>
    </source>
</evidence>
<keyword evidence="6 7" id="KW-0676">Redox-active center</keyword>
<keyword evidence="3" id="KW-0963">Cytoplasm</keyword>
<dbReference type="InterPro" id="IPR036249">
    <property type="entry name" value="Thioredoxin-like_sf"/>
</dbReference>